<feature type="compositionally biased region" description="Polar residues" evidence="1">
    <location>
        <begin position="904"/>
        <end position="916"/>
    </location>
</feature>
<feature type="region of interest" description="Disordered" evidence="1">
    <location>
        <begin position="210"/>
        <end position="288"/>
    </location>
</feature>
<feature type="compositionally biased region" description="Low complexity" evidence="1">
    <location>
        <begin position="514"/>
        <end position="533"/>
    </location>
</feature>
<feature type="region of interest" description="Disordered" evidence="1">
    <location>
        <begin position="391"/>
        <end position="427"/>
    </location>
</feature>
<feature type="region of interest" description="Disordered" evidence="1">
    <location>
        <begin position="1265"/>
        <end position="1297"/>
    </location>
</feature>
<dbReference type="EMBL" id="GGFK01001354">
    <property type="protein sequence ID" value="MBW34675.1"/>
    <property type="molecule type" value="Transcribed_RNA"/>
</dbReference>
<feature type="compositionally biased region" description="Basic and acidic residues" evidence="1">
    <location>
        <begin position="248"/>
        <end position="264"/>
    </location>
</feature>
<feature type="region of interest" description="Disordered" evidence="1">
    <location>
        <begin position="797"/>
        <end position="862"/>
    </location>
</feature>
<evidence type="ECO:0000256" key="1">
    <source>
        <dbReference type="SAM" id="MobiDB-lite"/>
    </source>
</evidence>
<protein>
    <submittedName>
        <fullName evidence="2">Uncharacterized protein</fullName>
    </submittedName>
</protein>
<feature type="compositionally biased region" description="Polar residues" evidence="1">
    <location>
        <begin position="824"/>
        <end position="840"/>
    </location>
</feature>
<feature type="compositionally biased region" description="Acidic residues" evidence="1">
    <location>
        <begin position="597"/>
        <end position="611"/>
    </location>
</feature>
<feature type="compositionally biased region" description="Polar residues" evidence="1">
    <location>
        <begin position="963"/>
        <end position="976"/>
    </location>
</feature>
<proteinExistence type="predicted"/>
<organism evidence="2">
    <name type="scientific">Anopheles triannulatus</name>
    <dbReference type="NCBI Taxonomy" id="58253"/>
    <lineage>
        <taxon>Eukaryota</taxon>
        <taxon>Metazoa</taxon>
        <taxon>Ecdysozoa</taxon>
        <taxon>Arthropoda</taxon>
        <taxon>Hexapoda</taxon>
        <taxon>Insecta</taxon>
        <taxon>Pterygota</taxon>
        <taxon>Neoptera</taxon>
        <taxon>Endopterygota</taxon>
        <taxon>Diptera</taxon>
        <taxon>Nematocera</taxon>
        <taxon>Culicoidea</taxon>
        <taxon>Culicidae</taxon>
        <taxon>Anophelinae</taxon>
        <taxon>Anopheles</taxon>
    </lineage>
</organism>
<feature type="region of interest" description="Disordered" evidence="1">
    <location>
        <begin position="16"/>
        <end position="126"/>
    </location>
</feature>
<feature type="compositionally biased region" description="Low complexity" evidence="1">
    <location>
        <begin position="66"/>
        <end position="85"/>
    </location>
</feature>
<feature type="compositionally biased region" description="Basic and acidic residues" evidence="1">
    <location>
        <begin position="219"/>
        <end position="236"/>
    </location>
</feature>
<accession>A0A2M4A1P8</accession>
<feature type="region of interest" description="Disordered" evidence="1">
    <location>
        <begin position="502"/>
        <end position="539"/>
    </location>
</feature>
<feature type="region of interest" description="Disordered" evidence="1">
    <location>
        <begin position="1428"/>
        <end position="1458"/>
    </location>
</feature>
<feature type="compositionally biased region" description="Low complexity" evidence="1">
    <location>
        <begin position="268"/>
        <end position="283"/>
    </location>
</feature>
<reference evidence="2" key="1">
    <citation type="submission" date="2018-01" db="EMBL/GenBank/DDBJ databases">
        <title>An insight into the sialome of Amazonian anophelines.</title>
        <authorList>
            <person name="Ribeiro J.M."/>
            <person name="Scarpassa V."/>
            <person name="Calvo E."/>
        </authorList>
    </citation>
    <scope>NUCLEOTIDE SEQUENCE</scope>
    <source>
        <tissue evidence="2">Salivary glands</tissue>
    </source>
</reference>
<feature type="compositionally biased region" description="Basic and acidic residues" evidence="1">
    <location>
        <begin position="554"/>
        <end position="596"/>
    </location>
</feature>
<feature type="region of interest" description="Disordered" evidence="1">
    <location>
        <begin position="756"/>
        <end position="785"/>
    </location>
</feature>
<sequence length="1497" mass="162936">MVIILIVLPAACHHYQPKPKSQCGGGSGPCATNSRRRPQPQPAPPQPAPAPTEQPGTACEACQACSTSRRWSTSHQQQQQQQSTQPWVDANNNEQKLPKKPSPAAHRQRQRRPPQAPPTAEGLSSSGGLSYLTRIIISDDYSQVAGGGLQRDIDDNGGVGGGVLPEPEVETINREEEIVKKRKTELTTTRQTETRIKRQLLFEDGKVVEDSGPIVSTNTHEDTDRQETVQTEHRTLGDPAAEEEEEEVKEKQAIQSEPKLEPKHGAGAKKVAAVAATGSTTSAPKTVSAKQEQAAMAAMEEGLVRNVQEEVSVSREQTTERTEVAEQRHLGDFTDEAYLRAISSGVGDVRELLLSDRYRSELTSTGPQIVQHSINSRKVTDSEETNIRQLAKQDGTLVTEKQQTRQHEELYDDELPPDAPPVGYDQVDSSGERLIEQKSSAQRYYKQRDEQHVDVVANGRVIGHEMRYAAEQTQLERDGGTAGDPGMLSDWDSLSDRLRKARRLGRPPKGGGELAPSANNAAAAAAATTALSPGQHPQHQHLLLPVVAAGGPNDRLDALTKKPLDFDKEEETRKHETNKWLESHFGSESRSSRDSREDLDDDDDDEGEDRDEQLVEPTKKTYFNVTIKSNERTTGTGSVPEAMIDSPVDPRRHLYGSSGQLHRPPVALSMAKRGDHQAPPPSSYRQSRQRLAGSREDLLFGAAASGTGANTPRHNSTVVERDEYVTGGGYHNQQQQYRTVLPEVSHRERTTFNARYGQPPAAGPMVAPEHHNEGGGGRPQVPQRRKALERRFVAATTADQSFQSHPQQQQQQQQPQQHQHHQQVSASLSNGQVQYHSSRNLRGPPGIVHGYGSRSRSVSPIQIPPVTQTLARQKPYQKTRFSSIQDLSAGGTGGHHHQVVERTASGSHRSQSTTLPKANRVGSAIGRSFRKLMGKIRSSSAERKLKARNAKQRSPSPLSSSLNASRQQSGHQARDATTTTYQQYNVIDGHISHNGSPVPVVVLDAPQHHHTLNRKVVSSAAEQRDHRWFDGGYDRGYGARSAGVASDASGGGGLTPRQTYYLGENPYGGGHYYGGKENRYHPPSSSDVPDVAEEPVPVLRQATGRATSTSREARVIQQQQQNLSSRQMALGRFSKSTNRLPTGNGGQYGQEPVQYSNGRAPPAGNGPSYGGLAVHNSSQTLPRNDHHHRQQRNAKPLHSSTINVSIVNHVNPPPPAKGGGGVPLVNTGPVKPARTYKALNRSKSFNVHGLNGTNDPSPIYLEKLHQQQQQQRGGAFAPSTSFHRSSSHLDQPRDAVPALKSPSIVNYISRSTRDLTHSPLYEGAAPVTTAAAVDSRMPQSAGWNRPDYPDTAGGAPPLDKKGVFLRNLQNRAPELYRTLHEGDPGGLMVVGGTGGGNTAVRETTTHRASPSRDYLNTYITRAQEQAISGAARPGVPSKDTASIVPRPSGGGHPDDNYTVTDGVLPTGPRGHRPIDTDLKYQRISDAGAVVIELRNNS</sequence>
<feature type="region of interest" description="Disordered" evidence="1">
    <location>
        <begin position="1135"/>
        <end position="1198"/>
    </location>
</feature>
<name>A0A2M4A1P8_9DIPT</name>
<feature type="compositionally biased region" description="Low complexity" evidence="1">
    <location>
        <begin position="800"/>
        <end position="817"/>
    </location>
</feature>
<feature type="compositionally biased region" description="Pro residues" evidence="1">
    <location>
        <begin position="39"/>
        <end position="52"/>
    </location>
</feature>
<evidence type="ECO:0000313" key="2">
    <source>
        <dbReference type="EMBL" id="MBW34675.1"/>
    </source>
</evidence>
<feature type="region of interest" description="Disordered" evidence="1">
    <location>
        <begin position="554"/>
        <end position="691"/>
    </location>
</feature>
<feature type="region of interest" description="Disordered" evidence="1">
    <location>
        <begin position="902"/>
        <end position="976"/>
    </location>
</feature>
<feature type="compositionally biased region" description="Polar residues" evidence="1">
    <location>
        <begin position="621"/>
        <end position="637"/>
    </location>
</feature>